<evidence type="ECO:0000313" key="14">
    <source>
        <dbReference type="Proteomes" id="UP000254848"/>
    </source>
</evidence>
<dbReference type="PROSITE" id="PS00150">
    <property type="entry name" value="ACYLPHOSPHATASE_1"/>
    <property type="match status" value="1"/>
</dbReference>
<comment type="function">
    <text evidence="9">Involved in the maturation of [NiFe] hydrogenases. Along with HypE, it catalyzes the synthesis of the CN ligands of the active site iron of [NiFe]-hydrogenases. HypF functions as a carbamoyl transferase using carbamoylphosphate as a substrate and transferring the carboxamido moiety in an ATP-dependent reaction to the thiolate of the C-terminal cysteine of HypE yielding a protein-S-carboxamide.</text>
</comment>
<dbReference type="InterPro" id="IPR036046">
    <property type="entry name" value="Acylphosphatase-like_dom_sf"/>
</dbReference>
<keyword evidence="13" id="KW-0808">Transferase</keyword>
<evidence type="ECO:0000256" key="5">
    <source>
        <dbReference type="ARBA" id="ARBA00022771"/>
    </source>
</evidence>
<proteinExistence type="inferred from homology"/>
<dbReference type="Gene3D" id="3.90.870.50">
    <property type="match status" value="1"/>
</dbReference>
<dbReference type="Pfam" id="PF17788">
    <property type="entry name" value="HypF_C"/>
    <property type="match status" value="1"/>
</dbReference>
<gene>
    <name evidence="13" type="ORF">C8D90_113104</name>
</gene>
<dbReference type="PANTHER" id="PTHR42959:SF1">
    <property type="entry name" value="CARBAMOYLTRANSFERASE HYPF"/>
    <property type="match status" value="1"/>
</dbReference>
<dbReference type="Pfam" id="PF22521">
    <property type="entry name" value="HypF_C_2"/>
    <property type="match status" value="1"/>
</dbReference>
<feature type="active site" evidence="10">
    <location>
        <position position="65"/>
    </location>
</feature>
<dbReference type="Gene3D" id="3.30.420.40">
    <property type="match status" value="1"/>
</dbReference>
<dbReference type="Proteomes" id="UP000254848">
    <property type="component" value="Unassembled WGS sequence"/>
</dbReference>
<dbReference type="InterPro" id="IPR001792">
    <property type="entry name" value="Acylphosphatase-like_dom"/>
</dbReference>
<dbReference type="InterPro" id="IPR041440">
    <property type="entry name" value="HypF_C"/>
</dbReference>
<dbReference type="GO" id="GO:0003998">
    <property type="term" value="F:acylphosphatase activity"/>
    <property type="evidence" value="ECO:0007669"/>
    <property type="project" value="UniProtKB-EC"/>
</dbReference>
<dbReference type="UniPathway" id="UPA00335"/>
<evidence type="ECO:0000256" key="2">
    <source>
        <dbReference type="ARBA" id="ARBA00008097"/>
    </source>
</evidence>
<feature type="active site" evidence="10">
    <location>
        <position position="83"/>
    </location>
</feature>
<sequence length="824" mass="90269">MLQGICRYLTDILPHVKVTARKISDNNYHNGRRLVPSVVLVQELSLGHQAIALRIKGKVQGVGFRPFVWQLARRLGLQGEVSNDAQGVLVALRLPADVSAFCALLRHECPPLARIDSIDEQLWHGGELPDDFLIVHSGQGKMDTQIVPDAATCPACLQEMATRSDRRYAYPFINCTHCGPRFTIIRAMPYDRPFTSMSVFPLCERCAREYRDPADRRFHAQPVACPDCGPQIMSCRRDGEDAAYGEAAWAQIVETLLGGGIVAVKGIGGFHLVCDAQNPDTVSRLRERKHRPAKPLAVLLPDERWLAVYARAPVTPDIVALLKSPAAPVVLIAASEQVPAGLAPGLDEVGVMLPSNPLHHLLVQKMQRPLVMTSGNTSGLPPALSDEQALADLREIADLWLLHNREILQRADDSVVRCLPDGAEVLRRARGYVPDAIDLPPGFNNLPAIAAAGGDLKNTFCLLRGNRAVLSQHLGDVADERVLRQYDATWALFRQIYDFTPEQWVCDAHPGYVTHRLTQERARREGVPCHTVLHHHAHLAACMAEYGIPLDAPPVLGMALDGIGYGENGELWGGECLRADYRSVRRLGGLPAVALPGADAAARQPWRNLLAQMLRFVPDWQQRPEAFSILQNTWQPLAKAVERGINSPQISSAGRLFDAVAAALGISAQRQSWEGEAACGLEALAWQSGDEEFPVTMSVNGEGALEMAMFWRQWLDFRAAPARRARAFHHALAAGIAALIRFHAAAHERTVVLSGGVWHNRLLRCRLQRELADFTLLFPCALPAGDGGLALGQAVIAAARWIECEKDRKDGASPIQDSADNGTS</sequence>
<dbReference type="AlphaFoldDB" id="A0A370Q8C4"/>
<keyword evidence="3" id="KW-0436">Ligase</keyword>
<dbReference type="InterPro" id="IPR006070">
    <property type="entry name" value="Sua5-like_dom"/>
</dbReference>
<dbReference type="InterPro" id="IPR017945">
    <property type="entry name" value="DHBP_synth_RibB-like_a/b_dom"/>
</dbReference>
<dbReference type="InterPro" id="IPR017968">
    <property type="entry name" value="Acylphosphatase_CS"/>
</dbReference>
<organism evidence="13 14">
    <name type="scientific">Enterobacillus tribolii</name>
    <dbReference type="NCBI Taxonomy" id="1487935"/>
    <lineage>
        <taxon>Bacteria</taxon>
        <taxon>Pseudomonadati</taxon>
        <taxon>Pseudomonadota</taxon>
        <taxon>Gammaproteobacteria</taxon>
        <taxon>Enterobacterales</taxon>
        <taxon>Hafniaceae</taxon>
        <taxon>Enterobacillus</taxon>
    </lineage>
</organism>
<comment type="catalytic activity">
    <reaction evidence="10">
        <text>an acyl phosphate + H2O = a carboxylate + phosphate + H(+)</text>
        <dbReference type="Rhea" id="RHEA:14965"/>
        <dbReference type="ChEBI" id="CHEBI:15377"/>
        <dbReference type="ChEBI" id="CHEBI:15378"/>
        <dbReference type="ChEBI" id="CHEBI:29067"/>
        <dbReference type="ChEBI" id="CHEBI:43474"/>
        <dbReference type="ChEBI" id="CHEBI:59918"/>
        <dbReference type="EC" id="3.6.1.7"/>
    </reaction>
</comment>
<evidence type="ECO:0000256" key="9">
    <source>
        <dbReference type="PIRNR" id="PIRNR006256"/>
    </source>
</evidence>
<dbReference type="InterPro" id="IPR051060">
    <property type="entry name" value="Carbamoyltrans_HypF-like"/>
</dbReference>
<dbReference type="PROSITE" id="PS51163">
    <property type="entry name" value="YRDC"/>
    <property type="match status" value="1"/>
</dbReference>
<dbReference type="OrthoDB" id="9808093at2"/>
<comment type="pathway">
    <text evidence="1 9">Protein modification; [NiFe] hydrogenase maturation.</text>
</comment>
<reference evidence="13 14" key="1">
    <citation type="submission" date="2018-07" db="EMBL/GenBank/DDBJ databases">
        <title>Genomic Encyclopedia of Type Strains, Phase IV (KMG-IV): sequencing the most valuable type-strain genomes for metagenomic binning, comparative biology and taxonomic classification.</title>
        <authorList>
            <person name="Goeker M."/>
        </authorList>
    </citation>
    <scope>NUCLEOTIDE SEQUENCE [LARGE SCALE GENOMIC DNA]</scope>
    <source>
        <strain evidence="13 14">DSM 103736</strain>
    </source>
</reference>
<dbReference type="InterPro" id="IPR055128">
    <property type="entry name" value="HypF_C_2"/>
</dbReference>
<feature type="domain" description="YrdC-like" evidence="12">
    <location>
        <begin position="246"/>
        <end position="431"/>
    </location>
</feature>
<dbReference type="GO" id="GO:0008270">
    <property type="term" value="F:zinc ion binding"/>
    <property type="evidence" value="ECO:0007669"/>
    <property type="project" value="UniProtKB-KW"/>
</dbReference>
<evidence type="ECO:0000256" key="4">
    <source>
        <dbReference type="ARBA" id="ARBA00022723"/>
    </source>
</evidence>
<keyword evidence="14" id="KW-1185">Reference proteome</keyword>
<dbReference type="Gene3D" id="3.30.420.360">
    <property type="match status" value="1"/>
</dbReference>
<dbReference type="InterPro" id="IPR004421">
    <property type="entry name" value="Carbamoyltransferase_HypF"/>
</dbReference>
<dbReference type="PROSITE" id="PS51160">
    <property type="entry name" value="ACYLPHOSPHATASE_3"/>
    <property type="match status" value="1"/>
</dbReference>
<evidence type="ECO:0000256" key="3">
    <source>
        <dbReference type="ARBA" id="ARBA00022598"/>
    </source>
</evidence>
<evidence type="ECO:0000256" key="7">
    <source>
        <dbReference type="ARBA" id="ARBA00048220"/>
    </source>
</evidence>
<evidence type="ECO:0000256" key="6">
    <source>
        <dbReference type="ARBA" id="ARBA00022833"/>
    </source>
</evidence>
<evidence type="ECO:0000256" key="8">
    <source>
        <dbReference type="ARBA" id="ARBA00072168"/>
    </source>
</evidence>
<dbReference type="PANTHER" id="PTHR42959">
    <property type="entry name" value="CARBAMOYLTRANSFERASE"/>
    <property type="match status" value="1"/>
</dbReference>
<dbReference type="GO" id="GO:0016743">
    <property type="term" value="F:carboxyl- or carbamoyltransferase activity"/>
    <property type="evidence" value="ECO:0007669"/>
    <property type="project" value="UniProtKB-UniRule"/>
</dbReference>
<dbReference type="NCBIfam" id="TIGR00143">
    <property type="entry name" value="hypF"/>
    <property type="match status" value="1"/>
</dbReference>
<accession>A0A370Q8C4</accession>
<keyword evidence="4" id="KW-0479">Metal-binding</keyword>
<dbReference type="EC" id="6.2.-.-" evidence="9"/>
<comment type="similarity">
    <text evidence="2 9">Belongs to the carbamoyltransferase HypF family.</text>
</comment>
<dbReference type="Pfam" id="PF00708">
    <property type="entry name" value="Acylphosphatase"/>
    <property type="match status" value="1"/>
</dbReference>
<evidence type="ECO:0000256" key="1">
    <source>
        <dbReference type="ARBA" id="ARBA00004711"/>
    </source>
</evidence>
<dbReference type="SUPFAM" id="SSF54975">
    <property type="entry name" value="Acylphosphatase/BLUF domain-like"/>
    <property type="match status" value="1"/>
</dbReference>
<dbReference type="Gene3D" id="3.30.110.120">
    <property type="match status" value="1"/>
</dbReference>
<comment type="caution">
    <text evidence="13">The sequence shown here is derived from an EMBL/GenBank/DDBJ whole genome shotgun (WGS) entry which is preliminary data.</text>
</comment>
<comment type="catalytic activity">
    <reaction evidence="7 9">
        <text>C-terminal L-cysteinyl-[HypE protein] + carbamoyl phosphate + ATP + H2O = C-terminal S-carboxamide-L-cysteinyl-[HypE protein] + AMP + phosphate + diphosphate + H(+)</text>
        <dbReference type="Rhea" id="RHEA:55636"/>
        <dbReference type="Rhea" id="RHEA-COMP:14247"/>
        <dbReference type="Rhea" id="RHEA-COMP:14392"/>
        <dbReference type="ChEBI" id="CHEBI:15377"/>
        <dbReference type="ChEBI" id="CHEBI:15378"/>
        <dbReference type="ChEBI" id="CHEBI:30616"/>
        <dbReference type="ChEBI" id="CHEBI:33019"/>
        <dbReference type="ChEBI" id="CHEBI:43474"/>
        <dbReference type="ChEBI" id="CHEBI:58228"/>
        <dbReference type="ChEBI" id="CHEBI:76913"/>
        <dbReference type="ChEBI" id="CHEBI:139126"/>
        <dbReference type="ChEBI" id="CHEBI:456215"/>
    </reaction>
</comment>
<protein>
    <recommendedName>
        <fullName evidence="8 9">Carbamoyltransferase HypF</fullName>
        <ecNumber evidence="9">6.2.-.-</ecNumber>
    </recommendedName>
</protein>
<dbReference type="GO" id="GO:0016874">
    <property type="term" value="F:ligase activity"/>
    <property type="evidence" value="ECO:0007669"/>
    <property type="project" value="UniProtKB-UniRule"/>
</dbReference>
<dbReference type="GO" id="GO:0051604">
    <property type="term" value="P:protein maturation"/>
    <property type="evidence" value="ECO:0007669"/>
    <property type="project" value="TreeGrafter"/>
</dbReference>
<feature type="domain" description="Acylphosphatase-like" evidence="11">
    <location>
        <begin position="50"/>
        <end position="136"/>
    </location>
</feature>
<evidence type="ECO:0000313" key="13">
    <source>
        <dbReference type="EMBL" id="RDK84624.1"/>
    </source>
</evidence>
<keyword evidence="5" id="KW-0863">Zinc-finger</keyword>
<dbReference type="Pfam" id="PF07503">
    <property type="entry name" value="zf-HYPF"/>
    <property type="match status" value="2"/>
</dbReference>
<dbReference type="SUPFAM" id="SSF55821">
    <property type="entry name" value="YrdC/RibB"/>
    <property type="match status" value="1"/>
</dbReference>
<evidence type="ECO:0000259" key="11">
    <source>
        <dbReference type="PROSITE" id="PS51160"/>
    </source>
</evidence>
<keyword evidence="10" id="KW-0378">Hydrolase</keyword>
<dbReference type="GO" id="GO:0003725">
    <property type="term" value="F:double-stranded RNA binding"/>
    <property type="evidence" value="ECO:0007669"/>
    <property type="project" value="InterPro"/>
</dbReference>
<keyword evidence="6" id="KW-0862">Zinc</keyword>
<dbReference type="EMBL" id="QRAP01000013">
    <property type="protein sequence ID" value="RDK84624.1"/>
    <property type="molecule type" value="Genomic_DNA"/>
</dbReference>
<name>A0A370Q8C4_9GAMM</name>
<dbReference type="FunFam" id="3.30.420.40:FF:000124">
    <property type="entry name" value="Carbamoyltransferase HypF"/>
    <property type="match status" value="1"/>
</dbReference>
<dbReference type="Pfam" id="PF01300">
    <property type="entry name" value="Sua5_yciO_yrdC"/>
    <property type="match status" value="1"/>
</dbReference>
<evidence type="ECO:0000256" key="10">
    <source>
        <dbReference type="PROSITE-ProRule" id="PRU00520"/>
    </source>
</evidence>
<dbReference type="PIRSF" id="PIRSF006256">
    <property type="entry name" value="CMPcnvr_hdrg_mat"/>
    <property type="match status" value="1"/>
</dbReference>
<evidence type="ECO:0000259" key="12">
    <source>
        <dbReference type="PROSITE" id="PS51163"/>
    </source>
</evidence>
<dbReference type="InterPro" id="IPR011125">
    <property type="entry name" value="Znf_HypF"/>
</dbReference>